<proteinExistence type="predicted"/>
<dbReference type="PANTHER" id="PTHR46732">
    <property type="entry name" value="ATP-DEPENDENT PROTEASE LA (LON) DOMAIN PROTEIN"/>
    <property type="match status" value="1"/>
</dbReference>
<dbReference type="PANTHER" id="PTHR46732:SF8">
    <property type="entry name" value="ATP-DEPENDENT PROTEASE LA (LON) DOMAIN PROTEIN"/>
    <property type="match status" value="1"/>
</dbReference>
<evidence type="ECO:0000259" key="1">
    <source>
        <dbReference type="SMART" id="SM00464"/>
    </source>
</evidence>
<name>A0ABW9G2T0_9GAMM</name>
<dbReference type="RefSeq" id="WP_408622124.1">
    <property type="nucleotide sequence ID" value="NZ_JBEQCT010000001.1"/>
</dbReference>
<evidence type="ECO:0000313" key="2">
    <source>
        <dbReference type="EMBL" id="MFM2483980.1"/>
    </source>
</evidence>
<evidence type="ECO:0000313" key="3">
    <source>
        <dbReference type="Proteomes" id="UP001629953"/>
    </source>
</evidence>
<dbReference type="SUPFAM" id="SSF88697">
    <property type="entry name" value="PUA domain-like"/>
    <property type="match status" value="1"/>
</dbReference>
<dbReference type="Gene3D" id="2.30.130.40">
    <property type="entry name" value="LON domain-like"/>
    <property type="match status" value="1"/>
</dbReference>
<dbReference type="EMBL" id="JBEQCT010000001">
    <property type="protein sequence ID" value="MFM2483980.1"/>
    <property type="molecule type" value="Genomic_DNA"/>
</dbReference>
<comment type="caution">
    <text evidence="2">The sequence shown here is derived from an EMBL/GenBank/DDBJ whole genome shotgun (WGS) entry which is preliminary data.</text>
</comment>
<organism evidence="2 3">
    <name type="scientific">Celerinatantimonas yamalensis</name>
    <dbReference type="NCBI Taxonomy" id="559956"/>
    <lineage>
        <taxon>Bacteria</taxon>
        <taxon>Pseudomonadati</taxon>
        <taxon>Pseudomonadota</taxon>
        <taxon>Gammaproteobacteria</taxon>
        <taxon>Celerinatantimonadaceae</taxon>
        <taxon>Celerinatantimonas</taxon>
    </lineage>
</organism>
<dbReference type="InterPro" id="IPR015947">
    <property type="entry name" value="PUA-like_sf"/>
</dbReference>
<sequence>MPKQLPIFPLPAQVMPEGKLPLRIIEPKYIRMVRDCVKEQSSFGIVMAAPDATESYATLLPIGTAAKIIDFDQLEGGILGITALGYQRFRIIEVAQQNDGLRVATVEELPLWPDRPLPSHEQYIAQRLCDIYQQYPDLGDLYHCLKLNNLTWLCQRWLEILPIPVEQKQMLMATTTCERTHQLLTHLLNQAA</sequence>
<dbReference type="InterPro" id="IPR046336">
    <property type="entry name" value="Lon_prtase_N_sf"/>
</dbReference>
<reference evidence="2 3" key="1">
    <citation type="journal article" date="2013" name="Int. J. Syst. Evol. Microbiol.">
        <title>Celerinatantimonas yamalensis sp. nov., a cold-adapted diazotrophic bacterium from a cold permafrost brine.</title>
        <authorList>
            <person name="Shcherbakova V."/>
            <person name="Chuvilskaya N."/>
            <person name="Rivkina E."/>
            <person name="Demidov N."/>
            <person name="Uchaeva V."/>
            <person name="Suetin S."/>
            <person name="Suzina N."/>
            <person name="Gilichinsky D."/>
        </authorList>
    </citation>
    <scope>NUCLEOTIDE SEQUENCE [LARGE SCALE GENOMIC DNA]</scope>
    <source>
        <strain evidence="2 3">C7</strain>
    </source>
</reference>
<dbReference type="Proteomes" id="UP001629953">
    <property type="component" value="Unassembled WGS sequence"/>
</dbReference>
<dbReference type="Pfam" id="PF02190">
    <property type="entry name" value="LON_substr_bdg"/>
    <property type="match status" value="1"/>
</dbReference>
<dbReference type="SMART" id="SM00464">
    <property type="entry name" value="LON"/>
    <property type="match status" value="1"/>
</dbReference>
<accession>A0ABW9G2T0</accession>
<keyword evidence="3" id="KW-1185">Reference proteome</keyword>
<protein>
    <submittedName>
        <fullName evidence="2">LON peptidase substrate-binding domain-containing protein</fullName>
    </submittedName>
</protein>
<gene>
    <name evidence="2" type="ORF">ABUE30_02690</name>
</gene>
<feature type="domain" description="Lon N-terminal" evidence="1">
    <location>
        <begin position="4"/>
        <end position="190"/>
    </location>
</feature>
<dbReference type="InterPro" id="IPR003111">
    <property type="entry name" value="Lon_prtase_N"/>
</dbReference>
<dbReference type="Gene3D" id="1.10.4060.10">
    <property type="entry name" value="BPP1347 like domain"/>
    <property type="match status" value="1"/>
</dbReference>